<keyword evidence="1" id="KW-0862">Zinc</keyword>
<dbReference type="InterPro" id="IPR011011">
    <property type="entry name" value="Znf_FYVE_PHD"/>
</dbReference>
<dbReference type="PANTHER" id="PTHR46599">
    <property type="entry name" value="PIGGYBAC TRANSPOSABLE ELEMENT-DERIVED PROTEIN 4"/>
    <property type="match status" value="1"/>
</dbReference>
<sequence length="160" mass="18702">MGGVDHFDQLLECYNITWKSRRWWMKLFYYFCDATIVNSYIMYTTTVKLTSNREKPLTHLMYRSLLADELIGQFCNRKAFLPKKVIPSTKRKPTDVGRGRIILAGNKSRLQNVGNHMPIAGKYNRCRLCSTKKNVKRSKIHCQECEVALCLDCFLPFHSQ</sequence>
<protein>
    <recommendedName>
        <fullName evidence="2">B box-type domain-containing protein</fullName>
    </recommendedName>
</protein>
<dbReference type="GO" id="GO:0008270">
    <property type="term" value="F:zinc ion binding"/>
    <property type="evidence" value="ECO:0007669"/>
    <property type="project" value="UniProtKB-KW"/>
</dbReference>
<accession>A0AAV0Y775</accession>
<dbReference type="PANTHER" id="PTHR46599:SF3">
    <property type="entry name" value="PIGGYBAC TRANSPOSABLE ELEMENT-DERIVED PROTEIN 4"/>
    <property type="match status" value="1"/>
</dbReference>
<evidence type="ECO:0000313" key="4">
    <source>
        <dbReference type="Proteomes" id="UP001160148"/>
    </source>
</evidence>
<feature type="domain" description="B box-type" evidence="2">
    <location>
        <begin position="124"/>
        <end position="160"/>
    </location>
</feature>
<keyword evidence="4" id="KW-1185">Reference proteome</keyword>
<name>A0AAV0Y775_9HEMI</name>
<keyword evidence="1" id="KW-0479">Metal-binding</keyword>
<dbReference type="PROSITE" id="PS50119">
    <property type="entry name" value="ZF_BBOX"/>
    <property type="match status" value="1"/>
</dbReference>
<dbReference type="InterPro" id="IPR029526">
    <property type="entry name" value="PGBD"/>
</dbReference>
<evidence type="ECO:0000256" key="1">
    <source>
        <dbReference type="PROSITE-ProRule" id="PRU00024"/>
    </source>
</evidence>
<dbReference type="EMBL" id="CARXXK010001361">
    <property type="protein sequence ID" value="CAI6375669.1"/>
    <property type="molecule type" value="Genomic_DNA"/>
</dbReference>
<organism evidence="3 4">
    <name type="scientific">Macrosiphum euphorbiae</name>
    <name type="common">potato aphid</name>
    <dbReference type="NCBI Taxonomy" id="13131"/>
    <lineage>
        <taxon>Eukaryota</taxon>
        <taxon>Metazoa</taxon>
        <taxon>Ecdysozoa</taxon>
        <taxon>Arthropoda</taxon>
        <taxon>Hexapoda</taxon>
        <taxon>Insecta</taxon>
        <taxon>Pterygota</taxon>
        <taxon>Neoptera</taxon>
        <taxon>Paraneoptera</taxon>
        <taxon>Hemiptera</taxon>
        <taxon>Sternorrhyncha</taxon>
        <taxon>Aphidomorpha</taxon>
        <taxon>Aphidoidea</taxon>
        <taxon>Aphididae</taxon>
        <taxon>Macrosiphini</taxon>
        <taxon>Macrosiphum</taxon>
    </lineage>
</organism>
<gene>
    <name evidence="3" type="ORF">MEUPH1_LOCUS29132</name>
</gene>
<reference evidence="3 4" key="1">
    <citation type="submission" date="2023-01" db="EMBL/GenBank/DDBJ databases">
        <authorList>
            <person name="Whitehead M."/>
        </authorList>
    </citation>
    <scope>NUCLEOTIDE SEQUENCE [LARGE SCALE GENOMIC DNA]</scope>
</reference>
<dbReference type="InterPro" id="IPR000315">
    <property type="entry name" value="Znf_B-box"/>
</dbReference>
<keyword evidence="1" id="KW-0863">Zinc-finger</keyword>
<evidence type="ECO:0000259" key="2">
    <source>
        <dbReference type="PROSITE" id="PS50119"/>
    </source>
</evidence>
<dbReference type="SUPFAM" id="SSF57903">
    <property type="entry name" value="FYVE/PHD zinc finger"/>
    <property type="match status" value="1"/>
</dbReference>
<dbReference type="Pfam" id="PF13843">
    <property type="entry name" value="DDE_Tnp_1_7"/>
    <property type="match status" value="1"/>
</dbReference>
<dbReference type="AlphaFoldDB" id="A0AAV0Y775"/>
<comment type="caution">
    <text evidence="3">The sequence shown here is derived from an EMBL/GenBank/DDBJ whole genome shotgun (WGS) entry which is preliminary data.</text>
</comment>
<dbReference type="Proteomes" id="UP001160148">
    <property type="component" value="Unassembled WGS sequence"/>
</dbReference>
<evidence type="ECO:0000313" key="3">
    <source>
        <dbReference type="EMBL" id="CAI6375669.1"/>
    </source>
</evidence>
<proteinExistence type="predicted"/>